<name>A0A0E9WA14_ANGAN</name>
<evidence type="ECO:0000313" key="1">
    <source>
        <dbReference type="EMBL" id="JAH86303.1"/>
    </source>
</evidence>
<reference evidence="1" key="1">
    <citation type="submission" date="2014-11" db="EMBL/GenBank/DDBJ databases">
        <authorList>
            <person name="Amaro Gonzalez C."/>
        </authorList>
    </citation>
    <scope>NUCLEOTIDE SEQUENCE</scope>
</reference>
<protein>
    <submittedName>
        <fullName evidence="1">Uncharacterized protein</fullName>
    </submittedName>
</protein>
<dbReference type="EMBL" id="GBXM01022274">
    <property type="protein sequence ID" value="JAH86303.1"/>
    <property type="molecule type" value="Transcribed_RNA"/>
</dbReference>
<proteinExistence type="predicted"/>
<organism evidence="1">
    <name type="scientific">Anguilla anguilla</name>
    <name type="common">European freshwater eel</name>
    <name type="synonym">Muraena anguilla</name>
    <dbReference type="NCBI Taxonomy" id="7936"/>
    <lineage>
        <taxon>Eukaryota</taxon>
        <taxon>Metazoa</taxon>
        <taxon>Chordata</taxon>
        <taxon>Craniata</taxon>
        <taxon>Vertebrata</taxon>
        <taxon>Euteleostomi</taxon>
        <taxon>Actinopterygii</taxon>
        <taxon>Neopterygii</taxon>
        <taxon>Teleostei</taxon>
        <taxon>Anguilliformes</taxon>
        <taxon>Anguillidae</taxon>
        <taxon>Anguilla</taxon>
    </lineage>
</organism>
<dbReference type="AlphaFoldDB" id="A0A0E9WA14"/>
<accession>A0A0E9WA14</accession>
<sequence length="69" mass="7289">MTTAHKQYICACVCEIGLLPHQCCLCFFVCEFGLAFCVILGLSVSGDIELFGLLDCVEGAGSQALVRAG</sequence>
<reference evidence="1" key="2">
    <citation type="journal article" date="2015" name="Fish Shellfish Immunol.">
        <title>Early steps in the European eel (Anguilla anguilla)-Vibrio vulnificus interaction in the gills: Role of the RtxA13 toxin.</title>
        <authorList>
            <person name="Callol A."/>
            <person name="Pajuelo D."/>
            <person name="Ebbesson L."/>
            <person name="Teles M."/>
            <person name="MacKenzie S."/>
            <person name="Amaro C."/>
        </authorList>
    </citation>
    <scope>NUCLEOTIDE SEQUENCE</scope>
</reference>